<dbReference type="CDD" id="cd01886">
    <property type="entry name" value="EF-G"/>
    <property type="match status" value="1"/>
</dbReference>
<dbReference type="NCBIfam" id="TIGR00231">
    <property type="entry name" value="small_GTP"/>
    <property type="match status" value="1"/>
</dbReference>
<keyword evidence="6" id="KW-0251">Elongation factor</keyword>
<evidence type="ECO:0000259" key="5">
    <source>
        <dbReference type="PROSITE" id="PS51722"/>
    </source>
</evidence>
<dbReference type="GO" id="GO:0003924">
    <property type="term" value="F:GTPase activity"/>
    <property type="evidence" value="ECO:0007669"/>
    <property type="project" value="InterPro"/>
</dbReference>
<dbReference type="InterPro" id="IPR009022">
    <property type="entry name" value="EFG_III"/>
</dbReference>
<dbReference type="InterPro" id="IPR035649">
    <property type="entry name" value="EFG_V"/>
</dbReference>
<dbReference type="SUPFAM" id="SSF50447">
    <property type="entry name" value="Translation proteins"/>
    <property type="match status" value="1"/>
</dbReference>
<evidence type="ECO:0000256" key="2">
    <source>
        <dbReference type="ARBA" id="ARBA00022917"/>
    </source>
</evidence>
<dbReference type="EMBL" id="GEDV01007417">
    <property type="protein sequence ID" value="JAP81140.1"/>
    <property type="molecule type" value="Transcribed_RNA"/>
</dbReference>
<name>A0A131YRN8_RHIAP</name>
<dbReference type="InterPro" id="IPR014721">
    <property type="entry name" value="Ribsml_uS5_D2-typ_fold_subgr"/>
</dbReference>
<dbReference type="InterPro" id="IPR000795">
    <property type="entry name" value="T_Tr_GTP-bd_dom"/>
</dbReference>
<dbReference type="InterPro" id="IPR005517">
    <property type="entry name" value="Transl_elong_EFG/EF2_IV"/>
</dbReference>
<dbReference type="GO" id="GO:0005759">
    <property type="term" value="C:mitochondrial matrix"/>
    <property type="evidence" value="ECO:0007669"/>
    <property type="project" value="UniProtKB-ARBA"/>
</dbReference>
<dbReference type="SMART" id="SM00838">
    <property type="entry name" value="EFG_C"/>
    <property type="match status" value="1"/>
</dbReference>
<accession>A0A131YRN8</accession>
<feature type="domain" description="Tr-type G" evidence="5">
    <location>
        <begin position="38"/>
        <end position="317"/>
    </location>
</feature>
<dbReference type="InterPro" id="IPR053905">
    <property type="entry name" value="EF-G-like_DII"/>
</dbReference>
<dbReference type="InterPro" id="IPR005225">
    <property type="entry name" value="Small_GTP-bd"/>
</dbReference>
<dbReference type="Gene3D" id="3.30.70.870">
    <property type="entry name" value="Elongation Factor G (Translational Gtpase), domain 3"/>
    <property type="match status" value="1"/>
</dbReference>
<dbReference type="InterPro" id="IPR035647">
    <property type="entry name" value="EFG_III/V"/>
</dbReference>
<dbReference type="Pfam" id="PF14492">
    <property type="entry name" value="EFG_III"/>
    <property type="match status" value="1"/>
</dbReference>
<keyword evidence="4" id="KW-0342">GTP-binding</keyword>
<dbReference type="SUPFAM" id="SSF54980">
    <property type="entry name" value="EF-G C-terminal domain-like"/>
    <property type="match status" value="2"/>
</dbReference>
<keyword evidence="2" id="KW-0648">Protein biosynthesis</keyword>
<dbReference type="SMART" id="SM00889">
    <property type="entry name" value="EFG_IV"/>
    <property type="match status" value="1"/>
</dbReference>
<dbReference type="FunFam" id="3.40.50.300:FF:000514">
    <property type="entry name" value="Ribosome-releasing factor 2, mitochondrial"/>
    <property type="match status" value="1"/>
</dbReference>
<dbReference type="SUPFAM" id="SSF52540">
    <property type="entry name" value="P-loop containing nucleoside triphosphate hydrolases"/>
    <property type="match status" value="1"/>
</dbReference>
<sequence>MLLVRGKSNSLLRSATPLCRCLCTAGASRSGPPKGKQRKVRNIGIVAHVDAGKTTITERILFYSGLTRAMGEVHDGDTVTDCLPQERERGISITAATVTFPWRDHRVNLVDTPGHVDFSMEVERSLRVMDGAVTLLDGSEGVQAQTITVWEQACRHNLPRLIFVNKMDKAAASFDACVCDVRAKLAASPLVVQLPLRTADKMVGIVDLVSMETVMWPADSHQGRVFTRAPLPTGTSQYEKAAKKRQELIEAAAELDDQFADEFLLQDRQVPPAELMAALRRITVSGKGVPMLCGSAYRNLAVQPLLDAVIDYLPEPVVSDGSGQLAALAFKVVHTKFKGPLTFVRLYSGRIATGQRLYNATRDLSEKAVELVEVTADDYRTVSEAVAGDVLAIAGLQRSVTGDLLVSSAATARSALEGPAGQRAAMHIPEPVVLCSIEAPSMRQQNALDAALACMLREDPALRLSHCPDTGQMVLGGLGRLHLEVTRDRILLEHNVDASLGPLQVAYKEMPTDYSSKPVRHLLDRVAGGTNHKVEVEMRVLPSDTQFQELKVVVTDDNGLGQLWQQHRRALNSGVSLALSHGPLRGFPVTNASVELLWCQVGRGTSMAMVSAAASQCIAKCLVNAAVTLMEPIMDVQISIPETYLGRLLSDLSQRRARIKEISQRQDMRVLDAEVPLAEMNDYADVVRTLSSGRASFTMSLAAYHPMGAQETAVALKRLAGFTENV</sequence>
<evidence type="ECO:0000313" key="6">
    <source>
        <dbReference type="EMBL" id="JAP81140.1"/>
    </source>
</evidence>
<dbReference type="Gene3D" id="3.40.50.300">
    <property type="entry name" value="P-loop containing nucleotide triphosphate hydrolases"/>
    <property type="match status" value="1"/>
</dbReference>
<dbReference type="Pfam" id="PF00009">
    <property type="entry name" value="GTP_EFTU"/>
    <property type="match status" value="1"/>
</dbReference>
<dbReference type="InterPro" id="IPR020568">
    <property type="entry name" value="Ribosomal_Su5_D2-typ_SF"/>
</dbReference>
<dbReference type="InterPro" id="IPR027417">
    <property type="entry name" value="P-loop_NTPase"/>
</dbReference>
<dbReference type="PANTHER" id="PTHR43261:SF1">
    <property type="entry name" value="RIBOSOME-RELEASING FACTOR 2, MITOCHONDRIAL"/>
    <property type="match status" value="1"/>
</dbReference>
<dbReference type="PANTHER" id="PTHR43261">
    <property type="entry name" value="TRANSLATION ELONGATION FACTOR G-RELATED"/>
    <property type="match status" value="1"/>
</dbReference>
<dbReference type="InterPro" id="IPR000640">
    <property type="entry name" value="EFG_V-like"/>
</dbReference>
<dbReference type="Gene3D" id="2.40.30.10">
    <property type="entry name" value="Translation factors"/>
    <property type="match status" value="1"/>
</dbReference>
<keyword evidence="3" id="KW-0496">Mitochondrion</keyword>
<dbReference type="InterPro" id="IPR009000">
    <property type="entry name" value="Transl_B-barrel_sf"/>
</dbReference>
<dbReference type="InterPro" id="IPR041095">
    <property type="entry name" value="EFG_II"/>
</dbReference>
<dbReference type="FunFam" id="3.30.70.240:FF:000001">
    <property type="entry name" value="Elongation factor G"/>
    <property type="match status" value="1"/>
</dbReference>
<dbReference type="CDD" id="cd03713">
    <property type="entry name" value="EFG_mtEFG_C"/>
    <property type="match status" value="1"/>
</dbReference>
<dbReference type="AlphaFoldDB" id="A0A131YRN8"/>
<reference evidence="6" key="1">
    <citation type="journal article" date="2016" name="Ticks Tick Borne Dis.">
        <title>De novo assembly and annotation of the salivary gland transcriptome of Rhipicephalus appendiculatus male and female ticks during blood feeding.</title>
        <authorList>
            <person name="de Castro M.H."/>
            <person name="de Klerk D."/>
            <person name="Pienaar R."/>
            <person name="Latif A.A."/>
            <person name="Rees D.J."/>
            <person name="Mans B.J."/>
        </authorList>
    </citation>
    <scope>NUCLEOTIDE SEQUENCE</scope>
    <source>
        <tissue evidence="6">Salivary glands</tissue>
    </source>
</reference>
<dbReference type="Pfam" id="PF00679">
    <property type="entry name" value="EFG_C"/>
    <property type="match status" value="1"/>
</dbReference>
<organism evidence="6">
    <name type="scientific">Rhipicephalus appendiculatus</name>
    <name type="common">Brown ear tick</name>
    <dbReference type="NCBI Taxonomy" id="34631"/>
    <lineage>
        <taxon>Eukaryota</taxon>
        <taxon>Metazoa</taxon>
        <taxon>Ecdysozoa</taxon>
        <taxon>Arthropoda</taxon>
        <taxon>Chelicerata</taxon>
        <taxon>Arachnida</taxon>
        <taxon>Acari</taxon>
        <taxon>Parasitiformes</taxon>
        <taxon>Ixodida</taxon>
        <taxon>Ixodoidea</taxon>
        <taxon>Ixodidae</taxon>
        <taxon>Rhipicephalinae</taxon>
        <taxon>Rhipicephalus</taxon>
        <taxon>Rhipicephalus</taxon>
    </lineage>
</organism>
<dbReference type="SUPFAM" id="SSF54211">
    <property type="entry name" value="Ribosomal protein S5 domain 2-like"/>
    <property type="match status" value="1"/>
</dbReference>
<dbReference type="GO" id="GO:0003746">
    <property type="term" value="F:translation elongation factor activity"/>
    <property type="evidence" value="ECO:0007669"/>
    <property type="project" value="UniProtKB-KW"/>
</dbReference>
<dbReference type="GO" id="GO:0032543">
    <property type="term" value="P:mitochondrial translation"/>
    <property type="evidence" value="ECO:0007669"/>
    <property type="project" value="TreeGrafter"/>
</dbReference>
<evidence type="ECO:0000256" key="3">
    <source>
        <dbReference type="ARBA" id="ARBA00023128"/>
    </source>
</evidence>
<keyword evidence="1" id="KW-0547">Nucleotide-binding</keyword>
<dbReference type="Gene3D" id="3.30.70.240">
    <property type="match status" value="1"/>
</dbReference>
<dbReference type="Pfam" id="PF22042">
    <property type="entry name" value="EF-G_D2"/>
    <property type="match status" value="1"/>
</dbReference>
<evidence type="ECO:0000256" key="1">
    <source>
        <dbReference type="ARBA" id="ARBA00022741"/>
    </source>
</evidence>
<dbReference type="CDD" id="cd16262">
    <property type="entry name" value="EFG_III"/>
    <property type="match status" value="1"/>
</dbReference>
<dbReference type="PRINTS" id="PR00315">
    <property type="entry name" value="ELONGATNFCT"/>
</dbReference>
<proteinExistence type="predicted"/>
<protein>
    <submittedName>
        <fullName evidence="6">Elongation factor G</fullName>
    </submittedName>
</protein>
<dbReference type="PROSITE" id="PS51722">
    <property type="entry name" value="G_TR_2"/>
    <property type="match status" value="1"/>
</dbReference>
<dbReference type="Gene3D" id="3.30.230.10">
    <property type="match status" value="1"/>
</dbReference>
<dbReference type="GO" id="GO:0032790">
    <property type="term" value="P:ribosome disassembly"/>
    <property type="evidence" value="ECO:0007669"/>
    <property type="project" value="TreeGrafter"/>
</dbReference>
<evidence type="ECO:0000256" key="4">
    <source>
        <dbReference type="ARBA" id="ARBA00023134"/>
    </source>
</evidence>
<dbReference type="GO" id="GO:0005525">
    <property type="term" value="F:GTP binding"/>
    <property type="evidence" value="ECO:0007669"/>
    <property type="project" value="UniProtKB-KW"/>
</dbReference>